<evidence type="ECO:0000313" key="1">
    <source>
        <dbReference type="EMBL" id="KAJ9114433.1"/>
    </source>
</evidence>
<dbReference type="Proteomes" id="UP001230649">
    <property type="component" value="Unassembled WGS sequence"/>
</dbReference>
<gene>
    <name evidence="1" type="ORF">QFC20_001576</name>
</gene>
<proteinExistence type="predicted"/>
<comment type="caution">
    <text evidence="1">The sequence shown here is derived from an EMBL/GenBank/DDBJ whole genome shotgun (WGS) entry which is preliminary data.</text>
</comment>
<dbReference type="EMBL" id="JASBWS010000009">
    <property type="protein sequence ID" value="KAJ9114433.1"/>
    <property type="molecule type" value="Genomic_DNA"/>
</dbReference>
<name>A0ACC2WSG6_9TREE</name>
<accession>A0ACC2WSG6</accession>
<evidence type="ECO:0000313" key="2">
    <source>
        <dbReference type="Proteomes" id="UP001230649"/>
    </source>
</evidence>
<organism evidence="1 2">
    <name type="scientific">Naganishia adeliensis</name>
    <dbReference type="NCBI Taxonomy" id="92952"/>
    <lineage>
        <taxon>Eukaryota</taxon>
        <taxon>Fungi</taxon>
        <taxon>Dikarya</taxon>
        <taxon>Basidiomycota</taxon>
        <taxon>Agaricomycotina</taxon>
        <taxon>Tremellomycetes</taxon>
        <taxon>Filobasidiales</taxon>
        <taxon>Filobasidiaceae</taxon>
        <taxon>Naganishia</taxon>
    </lineage>
</organism>
<keyword evidence="2" id="KW-1185">Reference proteome</keyword>
<sequence>MKRSRSASASPTPSWSSLSSTDVAGAPQNYNPSPSVHRLHKHVRAAQDASTSAEPLIRCTIGPICSASPQTFPTQKALQSHYIKAHSFVCKGLVSRDRAQRGLQAANVQDALGDGQGIREMEECGKIFPEERLLELTLLTPL</sequence>
<protein>
    <submittedName>
        <fullName evidence="1">Uncharacterized protein</fullName>
    </submittedName>
</protein>
<reference evidence="1" key="1">
    <citation type="submission" date="2023-04" db="EMBL/GenBank/DDBJ databases">
        <title>Draft Genome sequencing of Naganishia species isolated from polar environments using Oxford Nanopore Technology.</title>
        <authorList>
            <person name="Leo P."/>
            <person name="Venkateswaran K."/>
        </authorList>
    </citation>
    <scope>NUCLEOTIDE SEQUENCE</scope>
    <source>
        <strain evidence="1">MNA-CCFEE 5262</strain>
    </source>
</reference>